<dbReference type="SUPFAM" id="SSF56601">
    <property type="entry name" value="beta-lactamase/transpeptidase-like"/>
    <property type="match status" value="1"/>
</dbReference>
<comment type="caution">
    <text evidence="2">The sequence shown here is derived from an EMBL/GenBank/DDBJ whole genome shotgun (WGS) entry which is preliminary data.</text>
</comment>
<proteinExistence type="predicted"/>
<evidence type="ECO:0000259" key="1">
    <source>
        <dbReference type="Pfam" id="PF00144"/>
    </source>
</evidence>
<dbReference type="InterPro" id="IPR001466">
    <property type="entry name" value="Beta-lactam-related"/>
</dbReference>
<dbReference type="InterPro" id="IPR050789">
    <property type="entry name" value="Diverse_Enzym_Activities"/>
</dbReference>
<sequence>MTKLLTALTVLVAVDRGDVLLDEAAGPEGATVRHLLAHTSGVAFDEGSILAAPGRKRIYSNRGFELLADFVLTRTGGTFAELMTESVLRPLGMGGTRLEGSPAAGAVGPVSDLALLGQELLDPSLAPDLMAEATTVQYPGVSGVLPGFGRQDPNDWGLGFELRDGKSPHWTGARNSPRTFGHFGKSGTFLWVDPDAGLALACLTDRDFGEWSAEVWPALSDAVLAEHTA</sequence>
<keyword evidence="2" id="KW-0378">Hydrolase</keyword>
<dbReference type="Gene3D" id="3.40.710.10">
    <property type="entry name" value="DD-peptidase/beta-lactamase superfamily"/>
    <property type="match status" value="1"/>
</dbReference>
<organism evidence="2 3">
    <name type="scientific">Dactylosporangium salmoneum</name>
    <dbReference type="NCBI Taxonomy" id="53361"/>
    <lineage>
        <taxon>Bacteria</taxon>
        <taxon>Bacillati</taxon>
        <taxon>Actinomycetota</taxon>
        <taxon>Actinomycetes</taxon>
        <taxon>Micromonosporales</taxon>
        <taxon>Micromonosporaceae</taxon>
        <taxon>Dactylosporangium</taxon>
    </lineage>
</organism>
<name>A0ABN3G476_9ACTN</name>
<dbReference type="Pfam" id="PF00144">
    <property type="entry name" value="Beta-lactamase"/>
    <property type="match status" value="1"/>
</dbReference>
<accession>A0ABN3G476</accession>
<dbReference type="GO" id="GO:0016787">
    <property type="term" value="F:hydrolase activity"/>
    <property type="evidence" value="ECO:0007669"/>
    <property type="project" value="UniProtKB-KW"/>
</dbReference>
<evidence type="ECO:0000313" key="2">
    <source>
        <dbReference type="EMBL" id="GAA2343762.1"/>
    </source>
</evidence>
<dbReference type="InterPro" id="IPR012338">
    <property type="entry name" value="Beta-lactam/transpept-like"/>
</dbReference>
<reference evidence="2 3" key="1">
    <citation type="journal article" date="2019" name="Int. J. Syst. Evol. Microbiol.">
        <title>The Global Catalogue of Microorganisms (GCM) 10K type strain sequencing project: providing services to taxonomists for standard genome sequencing and annotation.</title>
        <authorList>
            <consortium name="The Broad Institute Genomics Platform"/>
            <consortium name="The Broad Institute Genome Sequencing Center for Infectious Disease"/>
            <person name="Wu L."/>
            <person name="Ma J."/>
        </authorList>
    </citation>
    <scope>NUCLEOTIDE SEQUENCE [LARGE SCALE GENOMIC DNA]</scope>
    <source>
        <strain evidence="2 3">JCM 3272</strain>
    </source>
</reference>
<gene>
    <name evidence="2" type="ORF">GCM10010170_028940</name>
</gene>
<dbReference type="PANTHER" id="PTHR43283">
    <property type="entry name" value="BETA-LACTAMASE-RELATED"/>
    <property type="match status" value="1"/>
</dbReference>
<dbReference type="EMBL" id="BAAARV010000023">
    <property type="protein sequence ID" value="GAA2343762.1"/>
    <property type="molecule type" value="Genomic_DNA"/>
</dbReference>
<dbReference type="PANTHER" id="PTHR43283:SF15">
    <property type="entry name" value="CONSERVED PROTEIN"/>
    <property type="match status" value="1"/>
</dbReference>
<protein>
    <submittedName>
        <fullName evidence="2">Serine hydrolase domain-containing protein</fullName>
    </submittedName>
</protein>
<keyword evidence="3" id="KW-1185">Reference proteome</keyword>
<feature type="domain" description="Beta-lactamase-related" evidence="1">
    <location>
        <begin position="1"/>
        <end position="218"/>
    </location>
</feature>
<dbReference type="Proteomes" id="UP001501444">
    <property type="component" value="Unassembled WGS sequence"/>
</dbReference>
<evidence type="ECO:0000313" key="3">
    <source>
        <dbReference type="Proteomes" id="UP001501444"/>
    </source>
</evidence>